<keyword evidence="1" id="KW-0732">Signal</keyword>
<protein>
    <recommendedName>
        <fullName evidence="4">Outer membrane protein with beta-barrel domain</fullName>
    </recommendedName>
</protein>
<evidence type="ECO:0000313" key="3">
    <source>
        <dbReference type="Proteomes" id="UP000295221"/>
    </source>
</evidence>
<dbReference type="EMBL" id="SLWK01000017">
    <property type="protein sequence ID" value="TCO04985.1"/>
    <property type="molecule type" value="Genomic_DNA"/>
</dbReference>
<keyword evidence="3" id="KW-1185">Reference proteome</keyword>
<comment type="caution">
    <text evidence="2">The sequence shown here is derived from an EMBL/GenBank/DDBJ whole genome shotgun (WGS) entry which is preliminary data.</text>
</comment>
<proteinExistence type="predicted"/>
<evidence type="ECO:0000256" key="1">
    <source>
        <dbReference type="SAM" id="SignalP"/>
    </source>
</evidence>
<dbReference type="AlphaFoldDB" id="A0A4R2GAL2"/>
<accession>A0A4R2GAL2</accession>
<organism evidence="2 3">
    <name type="scientific">Natronoflexus pectinivorans</name>
    <dbReference type="NCBI Taxonomy" id="682526"/>
    <lineage>
        <taxon>Bacteria</taxon>
        <taxon>Pseudomonadati</taxon>
        <taxon>Bacteroidota</taxon>
        <taxon>Bacteroidia</taxon>
        <taxon>Marinilabiliales</taxon>
        <taxon>Marinilabiliaceae</taxon>
        <taxon>Natronoflexus</taxon>
    </lineage>
</organism>
<sequence length="294" mass="32902">MRIIISIALLCLIFAPSFAQINNDGIEHIDNQENATQTRHASEYFPEAGDIAIGFDATPFLNYVGNMFNGATTNSLNLGDNTLHFRYFLTDYTAARVALRINSHRSMDAFYLDDQAAQAVDPLSRSQVEDRRITLSNNYQLKVGYLMFRGENRLRGFFGGDVFVGYEKQRREFEYGNQMTALNPSPLTVSNWNNGNASNSSSRVLERTGGSSLSLGLGAVIGAEYYLLPRVCIGVETGLVYGQTFYGQGNHQSEIMVGSTLVKENFEDSPKSRNRDAFTTFPYTFGNMFLMIHF</sequence>
<evidence type="ECO:0008006" key="4">
    <source>
        <dbReference type="Google" id="ProtNLM"/>
    </source>
</evidence>
<feature type="chain" id="PRO_5021026061" description="Outer membrane protein with beta-barrel domain" evidence="1">
    <location>
        <begin position="20"/>
        <end position="294"/>
    </location>
</feature>
<name>A0A4R2GAL2_9BACT</name>
<dbReference type="RefSeq" id="WP_132435227.1">
    <property type="nucleotide sequence ID" value="NZ_SLWK01000017.1"/>
</dbReference>
<feature type="signal peptide" evidence="1">
    <location>
        <begin position="1"/>
        <end position="19"/>
    </location>
</feature>
<dbReference type="OrthoDB" id="1466900at2"/>
<evidence type="ECO:0000313" key="2">
    <source>
        <dbReference type="EMBL" id="TCO04985.1"/>
    </source>
</evidence>
<gene>
    <name evidence="2" type="ORF">EV194_11751</name>
</gene>
<dbReference type="Proteomes" id="UP000295221">
    <property type="component" value="Unassembled WGS sequence"/>
</dbReference>
<reference evidence="2 3" key="1">
    <citation type="submission" date="2019-03" db="EMBL/GenBank/DDBJ databases">
        <title>Genomic Encyclopedia of Type Strains, Phase IV (KMG-IV): sequencing the most valuable type-strain genomes for metagenomic binning, comparative biology and taxonomic classification.</title>
        <authorList>
            <person name="Goeker M."/>
        </authorList>
    </citation>
    <scope>NUCLEOTIDE SEQUENCE [LARGE SCALE GENOMIC DNA]</scope>
    <source>
        <strain evidence="2 3">DSM 24179</strain>
    </source>
</reference>